<keyword evidence="4 7" id="KW-0812">Transmembrane</keyword>
<feature type="transmembrane region" description="Helical" evidence="7">
    <location>
        <begin position="106"/>
        <end position="125"/>
    </location>
</feature>
<feature type="transmembrane region" description="Helical" evidence="7">
    <location>
        <begin position="12"/>
        <end position="31"/>
    </location>
</feature>
<evidence type="ECO:0000259" key="8">
    <source>
        <dbReference type="PROSITE" id="PS50928"/>
    </source>
</evidence>
<name>A8F7V7_PSELT</name>
<protein>
    <submittedName>
        <fullName evidence="9">Binding-protein-dependent transport systems inner membrane component</fullName>
    </submittedName>
</protein>
<keyword evidence="10" id="KW-1185">Reference proteome</keyword>
<evidence type="ECO:0000256" key="3">
    <source>
        <dbReference type="ARBA" id="ARBA00022475"/>
    </source>
</evidence>
<evidence type="ECO:0000256" key="5">
    <source>
        <dbReference type="ARBA" id="ARBA00022989"/>
    </source>
</evidence>
<dbReference type="InterPro" id="IPR035906">
    <property type="entry name" value="MetI-like_sf"/>
</dbReference>
<dbReference type="AlphaFoldDB" id="A8F7V7"/>
<dbReference type="GO" id="GO:0005886">
    <property type="term" value="C:plasma membrane"/>
    <property type="evidence" value="ECO:0007669"/>
    <property type="project" value="UniProtKB-SubCell"/>
</dbReference>
<feature type="transmembrane region" description="Helical" evidence="7">
    <location>
        <begin position="137"/>
        <end position="161"/>
    </location>
</feature>
<evidence type="ECO:0000256" key="4">
    <source>
        <dbReference type="ARBA" id="ARBA00022692"/>
    </source>
</evidence>
<dbReference type="Pfam" id="PF19300">
    <property type="entry name" value="BPD_transp_1_N"/>
    <property type="match status" value="1"/>
</dbReference>
<gene>
    <name evidence="9" type="ordered locus">Tlet_1687</name>
</gene>
<keyword evidence="2 7" id="KW-0813">Transport</keyword>
<dbReference type="InterPro" id="IPR000515">
    <property type="entry name" value="MetI-like"/>
</dbReference>
<dbReference type="CDD" id="cd06261">
    <property type="entry name" value="TM_PBP2"/>
    <property type="match status" value="1"/>
</dbReference>
<sequence length="317" mass="35256">MSFGYLIRRIITSIPTVLFVAFVVFIIIHLVPGDVVDMMLGTQNYLTQEQIQELYKQYGLDKPLIVQFGVWLKNLVTLDFGTSLRSGKKVAALIVDRFPVTLELSILSMFFATIIGIPLGIIAAIKKNSFTDGLVRVIGLVGLSSPSFWVGAILIVIFAGLFKGFNIFGYVRMQEDFLKNLQVMFLPSLTLGLMLSAQIMRMTRSSMLDVLQQEYIKTAKAKGVSYSKLIGKHALKNALIPIITLSGIQLGYLLAGTIVIENMFALPGLGRLLLQAVNERDYPVIQFVVMFIALIIVALNIVVDFIYTLIDPRVELK</sequence>
<keyword evidence="6 7" id="KW-0472">Membrane</keyword>
<dbReference type="Pfam" id="PF00528">
    <property type="entry name" value="BPD_transp_1"/>
    <property type="match status" value="1"/>
</dbReference>
<dbReference type="KEGG" id="tle:Tlet_1687"/>
<feature type="transmembrane region" description="Helical" evidence="7">
    <location>
        <begin position="181"/>
        <end position="200"/>
    </location>
</feature>
<dbReference type="STRING" id="416591.Tlet_1687"/>
<organism evidence="9 10">
    <name type="scientific">Pseudothermotoga lettingae (strain ATCC BAA-301 / DSM 14385 / NBRC 107922 / TMO)</name>
    <name type="common">Thermotoga lettingae</name>
    <dbReference type="NCBI Taxonomy" id="416591"/>
    <lineage>
        <taxon>Bacteria</taxon>
        <taxon>Thermotogati</taxon>
        <taxon>Thermotogota</taxon>
        <taxon>Thermotogae</taxon>
        <taxon>Thermotogales</taxon>
        <taxon>Thermotogaceae</taxon>
        <taxon>Pseudothermotoga</taxon>
    </lineage>
</organism>
<evidence type="ECO:0000256" key="6">
    <source>
        <dbReference type="ARBA" id="ARBA00023136"/>
    </source>
</evidence>
<dbReference type="RefSeq" id="WP_012003717.1">
    <property type="nucleotide sequence ID" value="NC_009828.1"/>
</dbReference>
<accession>A8F7V7</accession>
<evidence type="ECO:0000313" key="10">
    <source>
        <dbReference type="Proteomes" id="UP000002016"/>
    </source>
</evidence>
<evidence type="ECO:0000256" key="2">
    <source>
        <dbReference type="ARBA" id="ARBA00022448"/>
    </source>
</evidence>
<dbReference type="SUPFAM" id="SSF161098">
    <property type="entry name" value="MetI-like"/>
    <property type="match status" value="1"/>
</dbReference>
<dbReference type="eggNOG" id="COG0601">
    <property type="taxonomic scope" value="Bacteria"/>
</dbReference>
<keyword evidence="3" id="KW-1003">Cell membrane</keyword>
<feature type="transmembrane region" description="Helical" evidence="7">
    <location>
        <begin position="284"/>
        <end position="310"/>
    </location>
</feature>
<dbReference type="EMBL" id="CP000812">
    <property type="protein sequence ID" value="ABV34241.1"/>
    <property type="molecule type" value="Genomic_DNA"/>
</dbReference>
<keyword evidence="5 7" id="KW-1133">Transmembrane helix</keyword>
<dbReference type="HOGENOM" id="CLU_036879_0_1_0"/>
<dbReference type="Gene3D" id="1.10.3720.10">
    <property type="entry name" value="MetI-like"/>
    <property type="match status" value="1"/>
</dbReference>
<dbReference type="OrthoDB" id="9773683at2"/>
<evidence type="ECO:0000313" key="9">
    <source>
        <dbReference type="EMBL" id="ABV34241.1"/>
    </source>
</evidence>
<feature type="domain" description="ABC transmembrane type-1" evidence="8">
    <location>
        <begin position="98"/>
        <end position="307"/>
    </location>
</feature>
<dbReference type="PANTHER" id="PTHR43163">
    <property type="entry name" value="DIPEPTIDE TRANSPORT SYSTEM PERMEASE PROTEIN DPPB-RELATED"/>
    <property type="match status" value="1"/>
</dbReference>
<dbReference type="GO" id="GO:0055085">
    <property type="term" value="P:transmembrane transport"/>
    <property type="evidence" value="ECO:0007669"/>
    <property type="project" value="InterPro"/>
</dbReference>
<evidence type="ECO:0000256" key="7">
    <source>
        <dbReference type="RuleBase" id="RU363032"/>
    </source>
</evidence>
<comment type="similarity">
    <text evidence="7">Belongs to the binding-protein-dependent transport system permease family.</text>
</comment>
<evidence type="ECO:0000256" key="1">
    <source>
        <dbReference type="ARBA" id="ARBA00004651"/>
    </source>
</evidence>
<dbReference type="InterPro" id="IPR045621">
    <property type="entry name" value="BPD_transp_1_N"/>
</dbReference>
<dbReference type="PANTHER" id="PTHR43163:SF6">
    <property type="entry name" value="DIPEPTIDE TRANSPORT SYSTEM PERMEASE PROTEIN DPPB-RELATED"/>
    <property type="match status" value="1"/>
</dbReference>
<dbReference type="PROSITE" id="PS50928">
    <property type="entry name" value="ABC_TM1"/>
    <property type="match status" value="1"/>
</dbReference>
<feature type="transmembrane region" description="Helical" evidence="7">
    <location>
        <begin position="238"/>
        <end position="264"/>
    </location>
</feature>
<comment type="subcellular location">
    <subcellularLocation>
        <location evidence="1 7">Cell membrane</location>
        <topology evidence="1 7">Multi-pass membrane protein</topology>
    </subcellularLocation>
</comment>
<reference evidence="9 10" key="1">
    <citation type="submission" date="2007-08" db="EMBL/GenBank/DDBJ databases">
        <title>Complete sequence of Thermotoga lettingae TMO.</title>
        <authorList>
            <consortium name="US DOE Joint Genome Institute"/>
            <person name="Copeland A."/>
            <person name="Lucas S."/>
            <person name="Lapidus A."/>
            <person name="Barry K."/>
            <person name="Glavina del Rio T."/>
            <person name="Dalin E."/>
            <person name="Tice H."/>
            <person name="Pitluck S."/>
            <person name="Foster B."/>
            <person name="Bruce D."/>
            <person name="Schmutz J."/>
            <person name="Larimer F."/>
            <person name="Land M."/>
            <person name="Hauser L."/>
            <person name="Kyrpides N."/>
            <person name="Mikhailova N."/>
            <person name="Nelson K."/>
            <person name="Gogarten J.P."/>
            <person name="Noll K."/>
            <person name="Richardson P."/>
        </authorList>
    </citation>
    <scope>NUCLEOTIDE SEQUENCE [LARGE SCALE GENOMIC DNA]</scope>
    <source>
        <strain evidence="10">ATCC BAA-301 / DSM 14385 / NBRC 107922 / TMO</strain>
    </source>
</reference>
<dbReference type="Proteomes" id="UP000002016">
    <property type="component" value="Chromosome"/>
</dbReference>
<reference evidence="9 10" key="2">
    <citation type="journal article" date="2009" name="Proc. Natl. Acad. Sci. U.S.A.">
        <title>On the chimeric nature, thermophilic origin, and phylogenetic placement of the Thermotogales.</title>
        <authorList>
            <person name="Zhaxybayeva O."/>
            <person name="Swithers K.S."/>
            <person name="Lapierre P."/>
            <person name="Fournier G.P."/>
            <person name="Bickhart D.M."/>
            <person name="DeBoy R.T."/>
            <person name="Nelson K.E."/>
            <person name="Nesbo C.L."/>
            <person name="Doolittle W.F."/>
            <person name="Gogarten J.P."/>
            <person name="Noll K.M."/>
        </authorList>
    </citation>
    <scope>NUCLEOTIDE SEQUENCE [LARGE SCALE GENOMIC DNA]</scope>
    <source>
        <strain evidence="10">ATCC BAA-301 / DSM 14385 / NBRC 107922 / TMO</strain>
    </source>
</reference>
<proteinExistence type="inferred from homology"/>